<accession>A0A149UIT0</accession>
<keyword evidence="1" id="KW-0732">Signal</keyword>
<dbReference type="Proteomes" id="UP000075377">
    <property type="component" value="Unassembled WGS sequence"/>
</dbReference>
<gene>
    <name evidence="2" type="ORF">AD951_14050</name>
</gene>
<dbReference type="AlphaFoldDB" id="A0A149UIT0"/>
<feature type="chain" id="PRO_5007556360" description="DUF5666 domain-containing protein" evidence="1">
    <location>
        <begin position="23"/>
        <end position="243"/>
    </location>
</feature>
<name>A0A149UIT0_9PROT</name>
<comment type="caution">
    <text evidence="2">The sequence shown here is derived from an EMBL/GenBank/DDBJ whole genome shotgun (WGS) entry which is preliminary data.</text>
</comment>
<evidence type="ECO:0000313" key="3">
    <source>
        <dbReference type="Proteomes" id="UP000075377"/>
    </source>
</evidence>
<evidence type="ECO:0000313" key="2">
    <source>
        <dbReference type="EMBL" id="KXV67891.1"/>
    </source>
</evidence>
<proteinExistence type="predicted"/>
<dbReference type="RefSeq" id="WP_082789832.1">
    <property type="nucleotide sequence ID" value="NZ_LHZX01000316.1"/>
</dbReference>
<dbReference type="PATRIC" id="fig|178901.14.peg.1261"/>
<sequence length="243" mass="24687">MAACALTVGGVVAAGLPSAAHAQASVLLKNQSAKAVVETVDHDARELLLREANGHLITIEYGSAVRDLPHVNAGDKLSIRFVETLGAEIAPPDSPLPESTLTTAKGYVHGHPRGVIAAFRRERATVQSIDLTTHTLSFVTTDGESHIAVLRIKAMQDFMATLKVGDVIDITRTESISYVILNDTVAPAADTNAAVQAPADAGNAAAGAAATVPAVPAVPSAPGVPAVPAAPAVPTAPAVSPAQ</sequence>
<evidence type="ECO:0000256" key="1">
    <source>
        <dbReference type="SAM" id="SignalP"/>
    </source>
</evidence>
<feature type="signal peptide" evidence="1">
    <location>
        <begin position="1"/>
        <end position="22"/>
    </location>
</feature>
<reference evidence="2 3" key="1">
    <citation type="submission" date="2015-06" db="EMBL/GenBank/DDBJ databases">
        <title>Improved classification and identification of acetic acid bacteria using matrix-assisted laser desorption/ionization time-of-flight mass spectrometry; Gluconobacter nephelii and Gluconobacter uchimurae are later heterotypic synonyms of Gluconobacter japonicus and Gluconobacter oxydans, respectively.</title>
        <authorList>
            <person name="Li L."/>
            <person name="Cleenwerck I."/>
            <person name="De Vuyst L."/>
            <person name="Vandamme P."/>
        </authorList>
    </citation>
    <scope>NUCLEOTIDE SEQUENCE [LARGE SCALE GENOMIC DNA]</scope>
    <source>
        <strain evidence="2 3">LMG 1699</strain>
    </source>
</reference>
<evidence type="ECO:0008006" key="4">
    <source>
        <dbReference type="Google" id="ProtNLM"/>
    </source>
</evidence>
<dbReference type="EMBL" id="LHZX01000316">
    <property type="protein sequence ID" value="KXV67891.1"/>
    <property type="molecule type" value="Genomic_DNA"/>
</dbReference>
<organism evidence="2 3">
    <name type="scientific">Acetobacter malorum</name>
    <dbReference type="NCBI Taxonomy" id="178901"/>
    <lineage>
        <taxon>Bacteria</taxon>
        <taxon>Pseudomonadati</taxon>
        <taxon>Pseudomonadota</taxon>
        <taxon>Alphaproteobacteria</taxon>
        <taxon>Acetobacterales</taxon>
        <taxon>Acetobacteraceae</taxon>
        <taxon>Acetobacter</taxon>
    </lineage>
</organism>
<protein>
    <recommendedName>
        <fullName evidence="4">DUF5666 domain-containing protein</fullName>
    </recommendedName>
</protein>